<keyword evidence="3" id="KW-1185">Reference proteome</keyword>
<gene>
    <name evidence="2" type="ORF">HMPREF9944_00111</name>
</gene>
<feature type="transmembrane region" description="Helical" evidence="1">
    <location>
        <begin position="66"/>
        <end position="83"/>
    </location>
</feature>
<dbReference type="OrthoDB" id="1082148at2"/>
<protein>
    <submittedName>
        <fullName evidence="2">Uncharacterized protein</fullName>
    </submittedName>
</protein>
<dbReference type="PATRIC" id="fig|999422.3.peg.104"/>
<reference evidence="2 3" key="1">
    <citation type="submission" date="2011-12" db="EMBL/GenBank/DDBJ databases">
        <title>The Genome Sequence of Prevotella maculosa OT 289.</title>
        <authorList>
            <consortium name="The Broad Institute Genome Sequencing Platform"/>
            <person name="Earl A."/>
            <person name="Ward D."/>
            <person name="Feldgarden M."/>
            <person name="Gevers D."/>
            <person name="Izard J."/>
            <person name="Blanton J.M."/>
            <person name="Mathney J."/>
            <person name="Tanner A.C."/>
            <person name="Dewhirst F.E."/>
            <person name="Young S.K."/>
            <person name="Zeng Q."/>
            <person name="Gargeya S."/>
            <person name="Fitzgerald M."/>
            <person name="Haas B."/>
            <person name="Abouelleil A."/>
            <person name="Alvarado L."/>
            <person name="Arachchi H.M."/>
            <person name="Berlin A."/>
            <person name="Chapman S.B."/>
            <person name="Gearin G."/>
            <person name="Goldberg J."/>
            <person name="Griggs A."/>
            <person name="Gujja S."/>
            <person name="Hansen M."/>
            <person name="Heiman D."/>
            <person name="Howarth C."/>
            <person name="Larimer J."/>
            <person name="Lui A."/>
            <person name="MacDonald P.J.P."/>
            <person name="McCowen C."/>
            <person name="Montmayeur A."/>
            <person name="Murphy C."/>
            <person name="Neiman D."/>
            <person name="Pearson M."/>
            <person name="Priest M."/>
            <person name="Roberts A."/>
            <person name="Saif S."/>
            <person name="Shea T."/>
            <person name="Sisk P."/>
            <person name="Stolte C."/>
            <person name="Sykes S."/>
            <person name="Wortman J."/>
            <person name="Nusbaum C."/>
            <person name="Birren B."/>
        </authorList>
    </citation>
    <scope>NUCLEOTIDE SEQUENCE [LARGE SCALE GENOMIC DNA]</scope>
    <source>
        <strain evidence="2 3">OT 289</strain>
    </source>
</reference>
<dbReference type="Proteomes" id="UP000003167">
    <property type="component" value="Unassembled WGS sequence"/>
</dbReference>
<dbReference type="EMBL" id="AGEK01000008">
    <property type="protein sequence ID" value="EHO74588.1"/>
    <property type="molecule type" value="Genomic_DNA"/>
</dbReference>
<dbReference type="AlphaFoldDB" id="H1HIW7"/>
<evidence type="ECO:0000313" key="2">
    <source>
        <dbReference type="EMBL" id="EHO74588.1"/>
    </source>
</evidence>
<name>H1HIW7_9BACT</name>
<evidence type="ECO:0000313" key="3">
    <source>
        <dbReference type="Proteomes" id="UP000003167"/>
    </source>
</evidence>
<keyword evidence="1" id="KW-1133">Transmembrane helix</keyword>
<organism evidence="2 3">
    <name type="scientific">Segatella maculosa OT 289</name>
    <dbReference type="NCBI Taxonomy" id="999422"/>
    <lineage>
        <taxon>Bacteria</taxon>
        <taxon>Pseudomonadati</taxon>
        <taxon>Bacteroidota</taxon>
        <taxon>Bacteroidia</taxon>
        <taxon>Bacteroidales</taxon>
        <taxon>Prevotellaceae</taxon>
        <taxon>Segatella</taxon>
    </lineage>
</organism>
<dbReference type="HOGENOM" id="CLU_156562_0_0_10"/>
<evidence type="ECO:0000256" key="1">
    <source>
        <dbReference type="SAM" id="Phobius"/>
    </source>
</evidence>
<sequence>MSFRLNEPARKVDDLQQMVYRIINTWGDAPDFPQMKDYGVTKESLLSYLFDKQSVLDSMGSEKSHLTLLGIFVVTPIFIASLFPVSKLPFGRYAAILFAIGGALLFGLVRLFMGFVIKQRLAKMHDEQHEQYIEQVVNYRSRK</sequence>
<keyword evidence="1" id="KW-0472">Membrane</keyword>
<feature type="transmembrane region" description="Helical" evidence="1">
    <location>
        <begin position="95"/>
        <end position="117"/>
    </location>
</feature>
<dbReference type="RefSeq" id="WP_008563696.1">
    <property type="nucleotide sequence ID" value="NZ_JH594500.1"/>
</dbReference>
<accession>H1HIW7</accession>
<proteinExistence type="predicted"/>
<keyword evidence="1" id="KW-0812">Transmembrane</keyword>
<comment type="caution">
    <text evidence="2">The sequence shown here is derived from an EMBL/GenBank/DDBJ whole genome shotgun (WGS) entry which is preliminary data.</text>
</comment>